<gene>
    <name evidence="6" type="primary">LOC106804714</name>
</gene>
<evidence type="ECO:0000259" key="4">
    <source>
        <dbReference type="Pfam" id="PF12928"/>
    </source>
</evidence>
<accession>A0ABM1DNG8</accession>
<organism evidence="5 6">
    <name type="scientific">Priapulus caudatus</name>
    <name type="common">Priapulid worm</name>
    <dbReference type="NCBI Taxonomy" id="37621"/>
    <lineage>
        <taxon>Eukaryota</taxon>
        <taxon>Metazoa</taxon>
        <taxon>Ecdysozoa</taxon>
        <taxon>Scalidophora</taxon>
        <taxon>Priapulida</taxon>
        <taxon>Priapulimorpha</taxon>
        <taxon>Priapulimorphida</taxon>
        <taxon>Priapulidae</taxon>
        <taxon>Priapulus</taxon>
    </lineage>
</organism>
<evidence type="ECO:0000256" key="3">
    <source>
        <dbReference type="SAM" id="MobiDB-lite"/>
    </source>
</evidence>
<feature type="domain" description="tRNA-splicing endonuclease subunit Sen54 N-terminal" evidence="4">
    <location>
        <begin position="67"/>
        <end position="131"/>
    </location>
</feature>
<proteinExistence type="inferred from homology"/>
<evidence type="ECO:0000256" key="2">
    <source>
        <dbReference type="ARBA" id="ARBA00022694"/>
    </source>
</evidence>
<evidence type="ECO:0000256" key="1">
    <source>
        <dbReference type="ARBA" id="ARBA00005736"/>
    </source>
</evidence>
<dbReference type="InterPro" id="IPR024337">
    <property type="entry name" value="tRNA_splic_suSen54"/>
</dbReference>
<dbReference type="GeneID" id="106804714"/>
<comment type="similarity">
    <text evidence="1">Belongs to the SEN54 family.</text>
</comment>
<sequence>MAHIRELEGVMHGPRILSAEELSAHRSERHHNRVLPDRGGAKDSLPDDSLMHAQRLQQAQTEMKVLLEDERVNKVLNLSQGTWDPKAQLVEVTKCTGKFSKHFGHVGNNGKMVLQPEEALFLIDTGDMEVCFNDVPMSLQEAYLHILPTTAALNRYFVYGHLSRLGFIVLPHQGKSSFTRYERHIRLDQHVKEKKTTRPLCIDCDGNEAADSSEHSISSQAENFDVKQVEILSSDEINKKKQKLTSVRANTEVCHTDTLSTPPKTYIKQIESIKKFSSIYVPDLGTLVGSRLTMPIPDVNLLPRNTLVTAETCTLNMGRLEVERQKRFSRTCTRHDVRMHRNRCSLCLSDERFSTARGKPSHRREEIMAQPSKEISQCNRQPPVLVGCDFREENQSCMNKSKLVTHFQANNLPYDTCVNPTNWKQYKIQKLKKSTVIDVKESEANHQLKRFGCFPLVRSTTQNSIEDILVSLDKVKSITPDFKKIESVPFKVKNIAVDFDVYLPSQRFKKSSPGLPIHRICVRSHEQPLPSLLQLSRLQSSLADDVPIQWAVVDGGHVCFYSLHGIIVPSLDVSN</sequence>
<reference evidence="6" key="1">
    <citation type="submission" date="2025-08" db="UniProtKB">
        <authorList>
            <consortium name="RefSeq"/>
        </authorList>
    </citation>
    <scope>IDENTIFICATION</scope>
</reference>
<dbReference type="InterPro" id="IPR024336">
    <property type="entry name" value="tRNA_splic_suSen54_N"/>
</dbReference>
<keyword evidence="5" id="KW-1185">Reference proteome</keyword>
<protein>
    <submittedName>
        <fullName evidence="6">tRNA-splicing endonuclease subunit Sen54-like</fullName>
    </submittedName>
</protein>
<evidence type="ECO:0000313" key="6">
    <source>
        <dbReference type="RefSeq" id="XP_014661489.1"/>
    </source>
</evidence>
<feature type="compositionally biased region" description="Basic and acidic residues" evidence="3">
    <location>
        <begin position="34"/>
        <end position="45"/>
    </location>
</feature>
<dbReference type="PANTHER" id="PTHR21027:SF1">
    <property type="entry name" value="TRNA-SPLICING ENDONUCLEASE SUBUNIT SEN54"/>
    <property type="match status" value="1"/>
</dbReference>
<keyword evidence="2" id="KW-0819">tRNA processing</keyword>
<name>A0ABM1DNG8_PRICU</name>
<evidence type="ECO:0000313" key="5">
    <source>
        <dbReference type="Proteomes" id="UP000695022"/>
    </source>
</evidence>
<dbReference type="Pfam" id="PF12928">
    <property type="entry name" value="tRNA_int_end_N2"/>
    <property type="match status" value="1"/>
</dbReference>
<dbReference type="PANTHER" id="PTHR21027">
    <property type="entry name" value="TRNA-SPLICING ENDONUCLEASE SUBUNIT SEN54"/>
    <property type="match status" value="1"/>
</dbReference>
<dbReference type="Proteomes" id="UP000695022">
    <property type="component" value="Unplaced"/>
</dbReference>
<dbReference type="RefSeq" id="XP_014661489.1">
    <property type="nucleotide sequence ID" value="XM_014806003.1"/>
</dbReference>
<feature type="region of interest" description="Disordered" evidence="3">
    <location>
        <begin position="24"/>
        <end position="46"/>
    </location>
</feature>